<dbReference type="EMBL" id="BT122669">
    <property type="protein sequence ID" value="ADE76037.1"/>
    <property type="molecule type" value="mRNA"/>
</dbReference>
<proteinExistence type="evidence at transcript level"/>
<evidence type="ECO:0000313" key="1">
    <source>
        <dbReference type="EMBL" id="ADE76037.1"/>
    </source>
</evidence>
<name>D5A918_PICSI</name>
<reference evidence="1" key="1">
    <citation type="submission" date="2010-04" db="EMBL/GenBank/DDBJ databases">
        <authorList>
            <person name="Reid K.E."/>
            <person name="Liao N."/>
            <person name="Chan S."/>
            <person name="Docking R."/>
            <person name="Taylor G."/>
            <person name="Moore R."/>
            <person name="Mayo M."/>
            <person name="Munro S."/>
            <person name="King J."/>
            <person name="Yanchuk A."/>
            <person name="Holt R."/>
            <person name="Jones S."/>
            <person name="Marra M."/>
            <person name="Ritland C.E."/>
            <person name="Ritland K."/>
            <person name="Bohlmann J."/>
        </authorList>
    </citation>
    <scope>NUCLEOTIDE SEQUENCE</scope>
    <source>
        <tissue evidence="1">Buds collected with no treatment. Collection October 2007</tissue>
    </source>
</reference>
<organism evidence="1">
    <name type="scientific">Picea sitchensis</name>
    <name type="common">Sitka spruce</name>
    <name type="synonym">Pinus sitchensis</name>
    <dbReference type="NCBI Taxonomy" id="3332"/>
    <lineage>
        <taxon>Eukaryota</taxon>
        <taxon>Viridiplantae</taxon>
        <taxon>Streptophyta</taxon>
        <taxon>Embryophyta</taxon>
        <taxon>Tracheophyta</taxon>
        <taxon>Spermatophyta</taxon>
        <taxon>Pinopsida</taxon>
        <taxon>Pinidae</taxon>
        <taxon>Conifers I</taxon>
        <taxon>Pinales</taxon>
        <taxon>Pinaceae</taxon>
        <taxon>Picea</taxon>
    </lineage>
</organism>
<dbReference type="AlphaFoldDB" id="D5A918"/>
<accession>D5A918</accession>
<protein>
    <submittedName>
        <fullName evidence="1">Uncharacterized protein</fullName>
    </submittedName>
</protein>
<sequence>MGSRVLAWMKEILVEGNAIWLEVAFLRRRTRLHSSLLGLPSPHALYSLSLNIPYHP</sequence>